<dbReference type="PANTHER" id="PTHR22904">
    <property type="entry name" value="TPR REPEAT CONTAINING PROTEIN"/>
    <property type="match status" value="1"/>
</dbReference>
<dbReference type="STRING" id="41875.K8EFI7"/>
<dbReference type="InterPro" id="IPR011990">
    <property type="entry name" value="TPR-like_helical_dom_sf"/>
</dbReference>
<evidence type="ECO:0000256" key="3">
    <source>
        <dbReference type="PROSITE-ProRule" id="PRU00339"/>
    </source>
</evidence>
<evidence type="ECO:0000313" key="5">
    <source>
        <dbReference type="EMBL" id="CCO16887.1"/>
    </source>
</evidence>
<dbReference type="GO" id="GO:0051879">
    <property type="term" value="F:Hsp90 protein binding"/>
    <property type="evidence" value="ECO:0007669"/>
    <property type="project" value="TreeGrafter"/>
</dbReference>
<dbReference type="AlphaFoldDB" id="K8EFI7"/>
<dbReference type="OrthoDB" id="2423701at2759"/>
<gene>
    <name evidence="5" type="ORF">Bathy05g00550</name>
</gene>
<keyword evidence="6" id="KW-1185">Reference proteome</keyword>
<evidence type="ECO:0000256" key="2">
    <source>
        <dbReference type="ARBA" id="ARBA00022803"/>
    </source>
</evidence>
<keyword evidence="4" id="KW-1133">Transmembrane helix</keyword>
<keyword evidence="4" id="KW-0472">Membrane</keyword>
<dbReference type="KEGG" id="bpg:Bathy05g00550"/>
<name>K8EFI7_9CHLO</name>
<evidence type="ECO:0000256" key="4">
    <source>
        <dbReference type="SAM" id="Phobius"/>
    </source>
</evidence>
<sequence length="74" mass="8370">MSADALKQKGNEAFKRNEFKLACEIFTEAIELDSTNHVLYSNRSAARVILIIMCIFCAYSCVHFRSVFRSSSSV</sequence>
<keyword evidence="4" id="KW-0812">Transmembrane</keyword>
<dbReference type="RefSeq" id="XP_007513329.1">
    <property type="nucleotide sequence ID" value="XM_007513267.1"/>
</dbReference>
<dbReference type="EMBL" id="FO082274">
    <property type="protein sequence ID" value="CCO16887.1"/>
    <property type="molecule type" value="Genomic_DNA"/>
</dbReference>
<dbReference type="Gene3D" id="1.25.40.10">
    <property type="entry name" value="Tetratricopeptide repeat domain"/>
    <property type="match status" value="1"/>
</dbReference>
<dbReference type="InterPro" id="IPR019734">
    <property type="entry name" value="TPR_rpt"/>
</dbReference>
<dbReference type="PROSITE" id="PS50005">
    <property type="entry name" value="TPR"/>
    <property type="match status" value="1"/>
</dbReference>
<reference evidence="5 6" key="1">
    <citation type="submission" date="2011-10" db="EMBL/GenBank/DDBJ databases">
        <authorList>
            <person name="Genoscope - CEA"/>
        </authorList>
    </citation>
    <scope>NUCLEOTIDE SEQUENCE [LARGE SCALE GENOMIC DNA]</scope>
    <source>
        <strain evidence="5 6">RCC 1105</strain>
    </source>
</reference>
<dbReference type="Proteomes" id="UP000198341">
    <property type="component" value="Chromosome 5"/>
</dbReference>
<dbReference type="SMART" id="SM00028">
    <property type="entry name" value="TPR"/>
    <property type="match status" value="1"/>
</dbReference>
<dbReference type="PANTHER" id="PTHR22904:SF523">
    <property type="entry name" value="STRESS-INDUCED-PHOSPHOPROTEIN 1"/>
    <property type="match status" value="1"/>
</dbReference>
<evidence type="ECO:0000313" key="6">
    <source>
        <dbReference type="Proteomes" id="UP000198341"/>
    </source>
</evidence>
<keyword evidence="1" id="KW-0677">Repeat</keyword>
<organism evidence="5 6">
    <name type="scientific">Bathycoccus prasinos</name>
    <dbReference type="NCBI Taxonomy" id="41875"/>
    <lineage>
        <taxon>Eukaryota</taxon>
        <taxon>Viridiplantae</taxon>
        <taxon>Chlorophyta</taxon>
        <taxon>Mamiellophyceae</taxon>
        <taxon>Mamiellales</taxon>
        <taxon>Bathycoccaceae</taxon>
        <taxon>Bathycoccus</taxon>
    </lineage>
</organism>
<feature type="transmembrane region" description="Helical" evidence="4">
    <location>
        <begin position="44"/>
        <end position="62"/>
    </location>
</feature>
<dbReference type="GeneID" id="19015559"/>
<keyword evidence="2 3" id="KW-0802">TPR repeat</keyword>
<proteinExistence type="predicted"/>
<dbReference type="SUPFAM" id="SSF48452">
    <property type="entry name" value="TPR-like"/>
    <property type="match status" value="1"/>
</dbReference>
<evidence type="ECO:0000256" key="1">
    <source>
        <dbReference type="ARBA" id="ARBA00022737"/>
    </source>
</evidence>
<feature type="repeat" description="TPR" evidence="3">
    <location>
        <begin position="3"/>
        <end position="36"/>
    </location>
</feature>
<protein>
    <submittedName>
        <fullName evidence="5">Uncharacterized protein</fullName>
    </submittedName>
</protein>
<accession>K8EFI7</accession>